<dbReference type="EC" id="3.4.19.12" evidence="8"/>
<evidence type="ECO:0000313" key="10">
    <source>
        <dbReference type="EMBL" id="EWC45431.1"/>
    </source>
</evidence>
<dbReference type="Proteomes" id="UP000024837">
    <property type="component" value="Unassembled WGS sequence"/>
</dbReference>
<feature type="domain" description="UCH catalytic" evidence="9">
    <location>
        <begin position="8"/>
        <end position="237"/>
    </location>
</feature>
<evidence type="ECO:0000256" key="8">
    <source>
        <dbReference type="RuleBase" id="RU361215"/>
    </source>
</evidence>
<evidence type="ECO:0000256" key="3">
    <source>
        <dbReference type="ARBA" id="ARBA00022670"/>
    </source>
</evidence>
<evidence type="ECO:0000256" key="7">
    <source>
        <dbReference type="PROSITE-ProRule" id="PRU01393"/>
    </source>
</evidence>
<dbReference type="MEROPS" id="C12.002"/>
<name>W7HN19_9PEZI</name>
<comment type="catalytic activity">
    <reaction evidence="1 7 8">
        <text>Thiol-dependent hydrolysis of ester, thioester, amide, peptide and isopeptide bonds formed by the C-terminal Gly of ubiquitin (a 76-residue protein attached to proteins as an intracellular targeting signal).</text>
        <dbReference type="EC" id="3.4.19.12"/>
    </reaction>
</comment>
<keyword evidence="3 7" id="KW-0645">Protease</keyword>
<dbReference type="PRINTS" id="PR00707">
    <property type="entry name" value="UBCTHYDRLASE"/>
</dbReference>
<keyword evidence="5 7" id="KW-0378">Hydrolase</keyword>
<dbReference type="InterPro" id="IPR036959">
    <property type="entry name" value="Peptidase_C12_UCH_sf"/>
</dbReference>
<protein>
    <recommendedName>
        <fullName evidence="8">Ubiquitin carboxyl-terminal hydrolase</fullName>
        <ecNumber evidence="8">3.4.19.12</ecNumber>
    </recommendedName>
</protein>
<evidence type="ECO:0000256" key="1">
    <source>
        <dbReference type="ARBA" id="ARBA00000707"/>
    </source>
</evidence>
<gene>
    <name evidence="10" type="ORF">DRE_00830</name>
</gene>
<feature type="active site" description="Nucleophile" evidence="7">
    <location>
        <position position="96"/>
    </location>
</feature>
<evidence type="ECO:0000256" key="5">
    <source>
        <dbReference type="ARBA" id="ARBA00022801"/>
    </source>
</evidence>
<dbReference type="InterPro" id="IPR001578">
    <property type="entry name" value="Peptidase_C12_UCH"/>
</dbReference>
<dbReference type="GO" id="GO:0005737">
    <property type="term" value="C:cytoplasm"/>
    <property type="evidence" value="ECO:0007669"/>
    <property type="project" value="TreeGrafter"/>
</dbReference>
<feature type="site" description="Transition state stabilizer" evidence="7">
    <location>
        <position position="90"/>
    </location>
</feature>
<dbReference type="HOGENOM" id="CLU_054406_0_2_1"/>
<proteinExistence type="inferred from homology"/>
<feature type="site" description="Important for enzyme activity" evidence="7">
    <location>
        <position position="188"/>
    </location>
</feature>
<accession>W7HN19</accession>
<dbReference type="Pfam" id="PF01088">
    <property type="entry name" value="Peptidase_C12"/>
    <property type="match status" value="1"/>
</dbReference>
<evidence type="ECO:0000256" key="4">
    <source>
        <dbReference type="ARBA" id="ARBA00022786"/>
    </source>
</evidence>
<evidence type="ECO:0000313" key="11">
    <source>
        <dbReference type="Proteomes" id="UP000024837"/>
    </source>
</evidence>
<organism evidence="10 11">
    <name type="scientific">Drechslerella stenobrocha 248</name>
    <dbReference type="NCBI Taxonomy" id="1043628"/>
    <lineage>
        <taxon>Eukaryota</taxon>
        <taxon>Fungi</taxon>
        <taxon>Dikarya</taxon>
        <taxon>Ascomycota</taxon>
        <taxon>Pezizomycotina</taxon>
        <taxon>Orbiliomycetes</taxon>
        <taxon>Orbiliales</taxon>
        <taxon>Orbiliaceae</taxon>
        <taxon>Drechslerella</taxon>
    </lineage>
</organism>
<reference evidence="10 11" key="1">
    <citation type="submission" date="2013-05" db="EMBL/GenBank/DDBJ databases">
        <title>Drechslerella stenobrocha genome reveals carnivorous origination and mechanical trapping mechanism of predatory fungi.</title>
        <authorList>
            <person name="Liu X."/>
            <person name="Zhang W."/>
            <person name="Liu K."/>
        </authorList>
    </citation>
    <scope>NUCLEOTIDE SEQUENCE [LARGE SCALE GENOMIC DNA]</scope>
    <source>
        <strain evidence="10 11">248</strain>
    </source>
</reference>
<keyword evidence="11" id="KW-1185">Reference proteome</keyword>
<dbReference type="GO" id="GO:0016579">
    <property type="term" value="P:protein deubiquitination"/>
    <property type="evidence" value="ECO:0007669"/>
    <property type="project" value="TreeGrafter"/>
</dbReference>
<dbReference type="EMBL" id="KI966427">
    <property type="protein sequence ID" value="EWC45431.1"/>
    <property type="molecule type" value="Genomic_DNA"/>
</dbReference>
<evidence type="ECO:0000256" key="2">
    <source>
        <dbReference type="ARBA" id="ARBA00009326"/>
    </source>
</evidence>
<evidence type="ECO:0000259" key="9">
    <source>
        <dbReference type="PROSITE" id="PS52048"/>
    </source>
</evidence>
<dbReference type="PROSITE" id="PS52048">
    <property type="entry name" value="UCH_DOMAIN"/>
    <property type="match status" value="1"/>
</dbReference>
<comment type="similarity">
    <text evidence="2 7 8">Belongs to the peptidase C12 family.</text>
</comment>
<dbReference type="PANTHER" id="PTHR10589">
    <property type="entry name" value="UBIQUITIN CARBOXYL-TERMINAL HYDROLASE"/>
    <property type="match status" value="1"/>
</dbReference>
<dbReference type="GO" id="GO:0004843">
    <property type="term" value="F:cysteine-type deubiquitinase activity"/>
    <property type="evidence" value="ECO:0007669"/>
    <property type="project" value="UniProtKB-UniRule"/>
</dbReference>
<dbReference type="PANTHER" id="PTHR10589:SF17">
    <property type="entry name" value="UBIQUITIN CARBOXYL-TERMINAL HYDROLASE"/>
    <property type="match status" value="1"/>
</dbReference>
<dbReference type="SUPFAM" id="SSF54001">
    <property type="entry name" value="Cysteine proteinases"/>
    <property type="match status" value="1"/>
</dbReference>
<dbReference type="AlphaFoldDB" id="W7HN19"/>
<keyword evidence="4 7" id="KW-0833">Ubl conjugation pathway</keyword>
<dbReference type="OrthoDB" id="427186at2759"/>
<sequence>MSENKRVAFIPLESNPSTFTSLARNLGLSEGLSFADVYSLTDEDLLAFIPRPAHALILIYPTSDDPAKRNDNAYVDARETPDGPVLYIKQTIKNACGLMALLHSVLNGSARKHITPGSNLAKLLEEATPLDPLKRAQLLIESPSLAAAHKQAAEAGETEAPDAESEVDYHYIAFVRGNGEDKGVYEMDGSRTGWRQVAQLQAENGEDLLASEEVRNAVGKMMADTGSVHCGIVALVEGESAV</sequence>
<dbReference type="GO" id="GO:0006511">
    <property type="term" value="P:ubiquitin-dependent protein catabolic process"/>
    <property type="evidence" value="ECO:0007669"/>
    <property type="project" value="UniProtKB-UniRule"/>
</dbReference>
<feature type="active site" description="Proton donor" evidence="7">
    <location>
        <position position="170"/>
    </location>
</feature>
<dbReference type="Gene3D" id="3.40.532.10">
    <property type="entry name" value="Peptidase C12, ubiquitin carboxyl-terminal hydrolase"/>
    <property type="match status" value="1"/>
</dbReference>
<keyword evidence="6 7" id="KW-0788">Thiol protease</keyword>
<evidence type="ECO:0000256" key="6">
    <source>
        <dbReference type="ARBA" id="ARBA00022807"/>
    </source>
</evidence>
<dbReference type="InterPro" id="IPR038765">
    <property type="entry name" value="Papain-like_cys_pep_sf"/>
</dbReference>